<evidence type="ECO:0000259" key="1">
    <source>
        <dbReference type="Pfam" id="PF00079"/>
    </source>
</evidence>
<accession>A0A0M3KF37</accession>
<dbReference type="SUPFAM" id="SSF56574">
    <property type="entry name" value="Serpins"/>
    <property type="match status" value="1"/>
</dbReference>
<dbReference type="Pfam" id="PF00079">
    <property type="entry name" value="Serpin"/>
    <property type="match status" value="1"/>
</dbReference>
<gene>
    <name evidence="2" type="ORF">ASIM_LOCUS18985</name>
</gene>
<keyword evidence="3" id="KW-1185">Reference proteome</keyword>
<dbReference type="Gene3D" id="3.30.497.10">
    <property type="entry name" value="Antithrombin, subunit I, domain 2"/>
    <property type="match status" value="1"/>
</dbReference>
<dbReference type="InterPro" id="IPR042178">
    <property type="entry name" value="Serpin_sf_1"/>
</dbReference>
<reference evidence="4" key="1">
    <citation type="submission" date="2017-02" db="UniProtKB">
        <authorList>
            <consortium name="WormBaseParasite"/>
        </authorList>
    </citation>
    <scope>IDENTIFICATION</scope>
</reference>
<evidence type="ECO:0000313" key="4">
    <source>
        <dbReference type="WBParaSite" id="ASIM_0001959601-mRNA-1"/>
    </source>
</evidence>
<name>A0A0M3KF37_ANISI</name>
<evidence type="ECO:0000313" key="3">
    <source>
        <dbReference type="Proteomes" id="UP000267096"/>
    </source>
</evidence>
<evidence type="ECO:0000313" key="2">
    <source>
        <dbReference type="EMBL" id="VDK66933.1"/>
    </source>
</evidence>
<dbReference type="EMBL" id="UYRR01036407">
    <property type="protein sequence ID" value="VDK66933.1"/>
    <property type="molecule type" value="Genomic_DNA"/>
</dbReference>
<proteinExistence type="predicted"/>
<sequence length="97" mass="11263">MGIHDAFTTNADFSSISNDRDENLFLSGIYQKTIFEKRNELQINENGTMPSDVRRPNLRPLKRMLWQGGHIKFIADHPFWFAIVKQNLFLFIGSFTG</sequence>
<dbReference type="AlphaFoldDB" id="A0A0M3KF37"/>
<dbReference type="WBParaSite" id="ASIM_0001959601-mRNA-1">
    <property type="protein sequence ID" value="ASIM_0001959601-mRNA-1"/>
    <property type="gene ID" value="ASIM_0001959601"/>
</dbReference>
<dbReference type="InterPro" id="IPR023796">
    <property type="entry name" value="Serpin_dom"/>
</dbReference>
<reference evidence="2 3" key="2">
    <citation type="submission" date="2018-11" db="EMBL/GenBank/DDBJ databases">
        <authorList>
            <consortium name="Pathogen Informatics"/>
        </authorList>
    </citation>
    <scope>NUCLEOTIDE SEQUENCE [LARGE SCALE GENOMIC DNA]</scope>
</reference>
<organism evidence="4">
    <name type="scientific">Anisakis simplex</name>
    <name type="common">Herring worm</name>
    <dbReference type="NCBI Taxonomy" id="6269"/>
    <lineage>
        <taxon>Eukaryota</taxon>
        <taxon>Metazoa</taxon>
        <taxon>Ecdysozoa</taxon>
        <taxon>Nematoda</taxon>
        <taxon>Chromadorea</taxon>
        <taxon>Rhabditida</taxon>
        <taxon>Spirurina</taxon>
        <taxon>Ascaridomorpha</taxon>
        <taxon>Ascaridoidea</taxon>
        <taxon>Anisakidae</taxon>
        <taxon>Anisakis</taxon>
        <taxon>Anisakis simplex complex</taxon>
    </lineage>
</organism>
<dbReference type="OrthoDB" id="9518664at2759"/>
<protein>
    <submittedName>
        <fullName evidence="4">SERPIN domain-containing protein</fullName>
    </submittedName>
</protein>
<dbReference type="InterPro" id="IPR036186">
    <property type="entry name" value="Serpin_sf"/>
</dbReference>
<feature type="domain" description="Serpin" evidence="1">
    <location>
        <begin position="1"/>
        <end position="95"/>
    </location>
</feature>
<dbReference type="Proteomes" id="UP000267096">
    <property type="component" value="Unassembled WGS sequence"/>
</dbReference>